<keyword evidence="2" id="KW-1185">Reference proteome</keyword>
<comment type="caution">
    <text evidence="1">The sequence shown here is derived from an EMBL/GenBank/DDBJ whole genome shotgun (WGS) entry which is preliminary data.</text>
</comment>
<dbReference type="EMBL" id="JAZAVJ010000215">
    <property type="protein sequence ID" value="KAK7404084.1"/>
    <property type="molecule type" value="Genomic_DNA"/>
</dbReference>
<name>A0ABR1GQH4_9HYPO</name>
<dbReference type="Proteomes" id="UP001498476">
    <property type="component" value="Unassembled WGS sequence"/>
</dbReference>
<accession>A0ABR1GQH4</accession>
<sequence>MAAVDDITPAGIPGFDAPLTMNDIKRGHEVLDPLALCSADSVLTVCARDCSYNGLPHIEARYKEKIDYDGIHGLLKIIIRHDLDDLVGVHNLHRHDPLPADTVRVEKDVGHILAGARMTPPVPLDGLDLGNTRALTYYVSGNNLIPFEFREGQNSASAGVITRQFMDEFTKFAAERGLTELFAIEIGDFTTRPRQVFKEVEIGNFGTIVVPSKTLALSGPSLETAWDARGYNEETSDNDASTTHQYMANKQSHKVFTNKFNQGPKEIIDDLFEQGVLKA</sequence>
<reference evidence="1 2" key="1">
    <citation type="journal article" date="2025" name="Microbiol. Resour. Announc.">
        <title>Draft genome sequences for Neonectria magnoliae and Neonectria punicea, canker pathogens of Liriodendron tulipifera and Acer saccharum in West Virginia.</title>
        <authorList>
            <person name="Petronek H.M."/>
            <person name="Kasson M.T."/>
            <person name="Metheny A.M."/>
            <person name="Stauder C.M."/>
            <person name="Lovett B."/>
            <person name="Lynch S.C."/>
            <person name="Garnas J.R."/>
            <person name="Kasson L.R."/>
            <person name="Stajich J.E."/>
        </authorList>
    </citation>
    <scope>NUCLEOTIDE SEQUENCE [LARGE SCALE GENOMIC DNA]</scope>
    <source>
        <strain evidence="1 2">NRRL 64653</strain>
    </source>
</reference>
<proteinExistence type="predicted"/>
<evidence type="ECO:0000313" key="1">
    <source>
        <dbReference type="EMBL" id="KAK7404084.1"/>
    </source>
</evidence>
<organism evidence="1 2">
    <name type="scientific">Neonectria punicea</name>
    <dbReference type="NCBI Taxonomy" id="979145"/>
    <lineage>
        <taxon>Eukaryota</taxon>
        <taxon>Fungi</taxon>
        <taxon>Dikarya</taxon>
        <taxon>Ascomycota</taxon>
        <taxon>Pezizomycotina</taxon>
        <taxon>Sordariomycetes</taxon>
        <taxon>Hypocreomycetidae</taxon>
        <taxon>Hypocreales</taxon>
        <taxon>Nectriaceae</taxon>
        <taxon>Neonectria</taxon>
    </lineage>
</organism>
<protein>
    <submittedName>
        <fullName evidence="1">Uncharacterized protein</fullName>
    </submittedName>
</protein>
<evidence type="ECO:0000313" key="2">
    <source>
        <dbReference type="Proteomes" id="UP001498476"/>
    </source>
</evidence>
<gene>
    <name evidence="1" type="ORF">QQX98_010142</name>
</gene>